<comment type="caution">
    <text evidence="2">The sequence shown here is derived from an EMBL/GenBank/DDBJ whole genome shotgun (WGS) entry which is preliminary data.</text>
</comment>
<dbReference type="EMBL" id="JAUEPT010000017">
    <property type="protein sequence ID" value="KAK0445248.1"/>
    <property type="molecule type" value="Genomic_DNA"/>
</dbReference>
<accession>A0AA39MT37</accession>
<proteinExistence type="predicted"/>
<dbReference type="Proteomes" id="UP001175226">
    <property type="component" value="Unassembled WGS sequence"/>
</dbReference>
<sequence length="169" mass="20077">MPWLWKRKCELAASSINNQLPPKTGRRRGEDPKVNVQGPENIIDACWKRGTDHEGAGYKLRMIMDRKVFDNEDVEEARHRVIDMLVASERHGRPWDRFKNFRDDRREFNLLFVTQKKKIHKRTDGHEDLQIFSRSLVKLMGGKRNHPFDHEQKFPEDKQYEELGPTARV</sequence>
<feature type="compositionally biased region" description="Basic and acidic residues" evidence="1">
    <location>
        <begin position="146"/>
        <end position="161"/>
    </location>
</feature>
<evidence type="ECO:0000313" key="3">
    <source>
        <dbReference type="Proteomes" id="UP001175226"/>
    </source>
</evidence>
<reference evidence="2" key="1">
    <citation type="submission" date="2023-06" db="EMBL/GenBank/DDBJ databases">
        <authorList>
            <consortium name="Lawrence Berkeley National Laboratory"/>
            <person name="Ahrendt S."/>
            <person name="Sahu N."/>
            <person name="Indic B."/>
            <person name="Wong-Bajracharya J."/>
            <person name="Merenyi Z."/>
            <person name="Ke H.-M."/>
            <person name="Monk M."/>
            <person name="Kocsube S."/>
            <person name="Drula E."/>
            <person name="Lipzen A."/>
            <person name="Balint B."/>
            <person name="Henrissat B."/>
            <person name="Andreopoulos B."/>
            <person name="Martin F.M."/>
            <person name="Harder C.B."/>
            <person name="Rigling D."/>
            <person name="Ford K.L."/>
            <person name="Foster G.D."/>
            <person name="Pangilinan J."/>
            <person name="Papanicolaou A."/>
            <person name="Barry K."/>
            <person name="LaButti K."/>
            <person name="Viragh M."/>
            <person name="Koriabine M."/>
            <person name="Yan M."/>
            <person name="Riley R."/>
            <person name="Champramary S."/>
            <person name="Plett K.L."/>
            <person name="Tsai I.J."/>
            <person name="Slot J."/>
            <person name="Sipos G."/>
            <person name="Plett J."/>
            <person name="Nagy L.G."/>
            <person name="Grigoriev I.V."/>
        </authorList>
    </citation>
    <scope>NUCLEOTIDE SEQUENCE</scope>
    <source>
        <strain evidence="2">FPL87.14</strain>
    </source>
</reference>
<dbReference type="AlphaFoldDB" id="A0AA39MT37"/>
<gene>
    <name evidence="2" type="ORF">EV421DRAFT_2018441</name>
</gene>
<keyword evidence="3" id="KW-1185">Reference proteome</keyword>
<organism evidence="2 3">
    <name type="scientific">Armillaria borealis</name>
    <dbReference type="NCBI Taxonomy" id="47425"/>
    <lineage>
        <taxon>Eukaryota</taxon>
        <taxon>Fungi</taxon>
        <taxon>Dikarya</taxon>
        <taxon>Basidiomycota</taxon>
        <taxon>Agaricomycotina</taxon>
        <taxon>Agaricomycetes</taxon>
        <taxon>Agaricomycetidae</taxon>
        <taxon>Agaricales</taxon>
        <taxon>Marasmiineae</taxon>
        <taxon>Physalacriaceae</taxon>
        <taxon>Armillaria</taxon>
    </lineage>
</organism>
<feature type="region of interest" description="Disordered" evidence="1">
    <location>
        <begin position="144"/>
        <end position="169"/>
    </location>
</feature>
<evidence type="ECO:0000256" key="1">
    <source>
        <dbReference type="SAM" id="MobiDB-lite"/>
    </source>
</evidence>
<feature type="region of interest" description="Disordered" evidence="1">
    <location>
        <begin position="16"/>
        <end position="35"/>
    </location>
</feature>
<evidence type="ECO:0000313" key="2">
    <source>
        <dbReference type="EMBL" id="KAK0445248.1"/>
    </source>
</evidence>
<protein>
    <submittedName>
        <fullName evidence="2">Uncharacterized protein</fullName>
    </submittedName>
</protein>
<name>A0AA39MT37_9AGAR</name>